<evidence type="ECO:0000313" key="1">
    <source>
        <dbReference type="EMBL" id="PWN05324.1"/>
    </source>
</evidence>
<dbReference type="PANTHER" id="PTHR36529">
    <property type="entry name" value="SLL1095 PROTEIN"/>
    <property type="match status" value="1"/>
</dbReference>
<evidence type="ECO:0008006" key="3">
    <source>
        <dbReference type="Google" id="ProtNLM"/>
    </source>
</evidence>
<dbReference type="Proteomes" id="UP000245533">
    <property type="component" value="Unassembled WGS sequence"/>
</dbReference>
<dbReference type="PANTHER" id="PTHR36529:SF1">
    <property type="entry name" value="GLYCOSYLTRANSFERASE"/>
    <property type="match status" value="1"/>
</dbReference>
<proteinExistence type="predicted"/>
<dbReference type="SUPFAM" id="SSF53448">
    <property type="entry name" value="Nucleotide-diphospho-sugar transferases"/>
    <property type="match status" value="1"/>
</dbReference>
<sequence length="235" mass="26552">MQGFAHTAILLFSRTPESEARMKRLAGRSDSRNKSVQQVLWRQTLDQLRAAPLPLVVISEERQRGTGFAERFSNAIADVFALGYEQVIAVGGDCPHLHDIPWHDIAAKLSGREAVLGPTQRNGAYLIGLSRHQFCEQTFRSLPWQQHSLLDSLKNYFLKRSSGVYILRTKTDINTYGDLERYLFHSATGIIRIVRNLLSQILNTASVPCFPIERTVPRYAEHIPPRAPPITSPLH</sequence>
<comment type="caution">
    <text evidence="1">The sequence shown here is derived from an EMBL/GenBank/DDBJ whole genome shotgun (WGS) entry which is preliminary data.</text>
</comment>
<dbReference type="OrthoDB" id="9798250at2"/>
<accession>A0A316TST6</accession>
<keyword evidence="2" id="KW-1185">Reference proteome</keyword>
<organism evidence="1 2">
    <name type="scientific">Rhodohalobacter mucosus</name>
    <dbReference type="NCBI Taxonomy" id="2079485"/>
    <lineage>
        <taxon>Bacteria</taxon>
        <taxon>Pseudomonadati</taxon>
        <taxon>Balneolota</taxon>
        <taxon>Balneolia</taxon>
        <taxon>Balneolales</taxon>
        <taxon>Balneolaceae</taxon>
        <taxon>Rhodohalobacter</taxon>
    </lineage>
</organism>
<dbReference type="InterPro" id="IPR018641">
    <property type="entry name" value="Trfase_1_rSAM/seldom-assoc"/>
</dbReference>
<evidence type="ECO:0000313" key="2">
    <source>
        <dbReference type="Proteomes" id="UP000245533"/>
    </source>
</evidence>
<dbReference type="AlphaFoldDB" id="A0A316TST6"/>
<dbReference type="EMBL" id="QGGB01000010">
    <property type="protein sequence ID" value="PWN05324.1"/>
    <property type="molecule type" value="Genomic_DNA"/>
</dbReference>
<protein>
    <recommendedName>
        <fullName evidence="3">DUF2064 domain-containing protein</fullName>
    </recommendedName>
</protein>
<gene>
    <name evidence="1" type="ORF">DDZ15_14740</name>
</gene>
<reference evidence="1 2" key="1">
    <citation type="submission" date="2018-05" db="EMBL/GenBank/DDBJ databases">
        <title>Rhodohalobacter halophilus gen. nov., sp. nov., a moderately halophilic member of the family Balneolaceae.</title>
        <authorList>
            <person name="Liu Z.-W."/>
        </authorList>
    </citation>
    <scope>NUCLEOTIDE SEQUENCE [LARGE SCALE GENOMIC DNA]</scope>
    <source>
        <strain evidence="1 2">8A47</strain>
    </source>
</reference>
<dbReference type="Pfam" id="PF09837">
    <property type="entry name" value="DUF2064"/>
    <property type="match status" value="1"/>
</dbReference>
<name>A0A316TST6_9BACT</name>
<dbReference type="InterPro" id="IPR029044">
    <property type="entry name" value="Nucleotide-diphossugar_trans"/>
</dbReference>
<dbReference type="Gene3D" id="3.90.550.10">
    <property type="entry name" value="Spore Coat Polysaccharide Biosynthesis Protein SpsA, Chain A"/>
    <property type="match status" value="1"/>
</dbReference>
<dbReference type="RefSeq" id="WP_109647880.1">
    <property type="nucleotide sequence ID" value="NZ_QGGB01000010.1"/>
</dbReference>